<evidence type="ECO:0000256" key="4">
    <source>
        <dbReference type="ARBA" id="ARBA00022989"/>
    </source>
</evidence>
<comment type="caution">
    <text evidence="8">The sequence shown here is derived from an EMBL/GenBank/DDBJ whole genome shotgun (WGS) entry which is preliminary data.</text>
</comment>
<comment type="subcellular location">
    <subcellularLocation>
        <location evidence="1 6">Cell membrane</location>
        <topology evidence="1 6">Multi-pass membrane protein</topology>
    </subcellularLocation>
</comment>
<dbReference type="InterPro" id="IPR015414">
    <property type="entry name" value="TMEM64"/>
</dbReference>
<dbReference type="OrthoDB" id="2381682at2"/>
<dbReference type="PANTHER" id="PTHR12677">
    <property type="entry name" value="GOLGI APPARATUS MEMBRANE PROTEIN TVP38-RELATED"/>
    <property type="match status" value="1"/>
</dbReference>
<protein>
    <recommendedName>
        <fullName evidence="6">TVP38/TMEM64 family membrane protein</fullName>
    </recommendedName>
</protein>
<keyword evidence="5 6" id="KW-0472">Membrane</keyword>
<feature type="domain" description="VTT" evidence="7">
    <location>
        <begin position="52"/>
        <end position="169"/>
    </location>
</feature>
<dbReference type="Proteomes" id="UP000215596">
    <property type="component" value="Unassembled WGS sequence"/>
</dbReference>
<evidence type="ECO:0000259" key="7">
    <source>
        <dbReference type="Pfam" id="PF09335"/>
    </source>
</evidence>
<reference evidence="8 9" key="1">
    <citation type="submission" date="2017-07" db="EMBL/GenBank/DDBJ databases">
        <title>Isolation and whole genome analysis of endospore-forming bacteria from heroin.</title>
        <authorList>
            <person name="Kalinowski J."/>
            <person name="Ahrens B."/>
            <person name="Al-Dilaimi A."/>
            <person name="Winkler A."/>
            <person name="Wibberg D."/>
            <person name="Schleenbecker U."/>
            <person name="Ruckert C."/>
            <person name="Wolfel R."/>
            <person name="Grass G."/>
        </authorList>
    </citation>
    <scope>NUCLEOTIDE SEQUENCE [LARGE SCALE GENOMIC DNA]</scope>
    <source>
        <strain evidence="8 9">7537-G1</strain>
    </source>
</reference>
<feature type="transmembrane region" description="Helical" evidence="6">
    <location>
        <begin position="178"/>
        <end position="196"/>
    </location>
</feature>
<name>A0A268ETH5_9BACL</name>
<evidence type="ECO:0000256" key="5">
    <source>
        <dbReference type="ARBA" id="ARBA00023136"/>
    </source>
</evidence>
<dbReference type="EMBL" id="NPBY01000038">
    <property type="protein sequence ID" value="PAD76401.1"/>
    <property type="molecule type" value="Genomic_DNA"/>
</dbReference>
<dbReference type="PROSITE" id="PS51257">
    <property type="entry name" value="PROKAR_LIPOPROTEIN"/>
    <property type="match status" value="1"/>
</dbReference>
<evidence type="ECO:0000256" key="2">
    <source>
        <dbReference type="ARBA" id="ARBA00022475"/>
    </source>
</evidence>
<keyword evidence="2 6" id="KW-1003">Cell membrane</keyword>
<feature type="transmembrane region" description="Helical" evidence="6">
    <location>
        <begin position="117"/>
        <end position="140"/>
    </location>
</feature>
<dbReference type="InterPro" id="IPR032816">
    <property type="entry name" value="VTT_dom"/>
</dbReference>
<dbReference type="PANTHER" id="PTHR12677:SF59">
    <property type="entry name" value="GOLGI APPARATUS MEMBRANE PROTEIN TVP38-RELATED"/>
    <property type="match status" value="1"/>
</dbReference>
<accession>A0A268ETH5</accession>
<evidence type="ECO:0000256" key="3">
    <source>
        <dbReference type="ARBA" id="ARBA00022692"/>
    </source>
</evidence>
<feature type="transmembrane region" description="Helical" evidence="6">
    <location>
        <begin position="67"/>
        <end position="88"/>
    </location>
</feature>
<feature type="transmembrane region" description="Helical" evidence="6">
    <location>
        <begin position="6"/>
        <end position="22"/>
    </location>
</feature>
<proteinExistence type="inferred from homology"/>
<dbReference type="GO" id="GO:0005886">
    <property type="term" value="C:plasma membrane"/>
    <property type="evidence" value="ECO:0007669"/>
    <property type="project" value="UniProtKB-SubCell"/>
</dbReference>
<feature type="transmembrane region" description="Helical" evidence="6">
    <location>
        <begin position="146"/>
        <end position="166"/>
    </location>
</feature>
<evidence type="ECO:0000313" key="8">
    <source>
        <dbReference type="EMBL" id="PAD76401.1"/>
    </source>
</evidence>
<sequence length="215" mass="23173">MLKKVGMAAAYIAIGCLIYVYGSDILQWLQSADNLVLVTLMATVMALFPVIPYPVVGGVIGAALGPMAGGIVTWAGSAMASILMFAWVRYGYAEWGSRLLHGQHRLGRVTAMFERNAFLAILFSRLIPVIPSIFINVYAALSTMSFLSYSVASSLGKIPAMLLFVLVGDNLMTNPSNIILTVGIYAVFLGVTLWIYKLAGFGPQARAKVEPERTS</sequence>
<dbReference type="Pfam" id="PF09335">
    <property type="entry name" value="VTT_dom"/>
    <property type="match status" value="1"/>
</dbReference>
<dbReference type="AlphaFoldDB" id="A0A268ETH5"/>
<dbReference type="RefSeq" id="WP_095265481.1">
    <property type="nucleotide sequence ID" value="NZ_NPBY01000038.1"/>
</dbReference>
<feature type="transmembrane region" description="Helical" evidence="6">
    <location>
        <begin position="34"/>
        <end position="55"/>
    </location>
</feature>
<evidence type="ECO:0000313" key="9">
    <source>
        <dbReference type="Proteomes" id="UP000215596"/>
    </source>
</evidence>
<keyword evidence="3 6" id="KW-0812">Transmembrane</keyword>
<keyword evidence="4 6" id="KW-1133">Transmembrane helix</keyword>
<evidence type="ECO:0000256" key="1">
    <source>
        <dbReference type="ARBA" id="ARBA00004651"/>
    </source>
</evidence>
<comment type="similarity">
    <text evidence="6">Belongs to the TVP38/TMEM64 family.</text>
</comment>
<gene>
    <name evidence="8" type="ORF">CHH67_12305</name>
</gene>
<organism evidence="8 9">
    <name type="scientific">Paenibacillus campinasensis</name>
    <dbReference type="NCBI Taxonomy" id="66347"/>
    <lineage>
        <taxon>Bacteria</taxon>
        <taxon>Bacillati</taxon>
        <taxon>Bacillota</taxon>
        <taxon>Bacilli</taxon>
        <taxon>Bacillales</taxon>
        <taxon>Paenibacillaceae</taxon>
        <taxon>Paenibacillus</taxon>
    </lineage>
</organism>
<evidence type="ECO:0000256" key="6">
    <source>
        <dbReference type="RuleBase" id="RU366058"/>
    </source>
</evidence>